<dbReference type="InterPro" id="IPR008869">
    <property type="entry name" value="MlaC/ttg2D"/>
</dbReference>
<dbReference type="EMBL" id="CP109965">
    <property type="protein sequence ID" value="WAJ70321.1"/>
    <property type="molecule type" value="Genomic_DNA"/>
</dbReference>
<dbReference type="Gene3D" id="3.10.450.710">
    <property type="entry name" value="Tgt2/MlaC"/>
    <property type="match status" value="1"/>
</dbReference>
<proteinExistence type="predicted"/>
<dbReference type="PIRSF" id="PIRSF004649">
    <property type="entry name" value="MlaC"/>
    <property type="match status" value="1"/>
</dbReference>
<accession>A0ABY7ANU0</accession>
<feature type="signal peptide" evidence="1">
    <location>
        <begin position="1"/>
        <end position="25"/>
    </location>
</feature>
<protein>
    <submittedName>
        <fullName evidence="2">ABC transporter substrate-binding protein</fullName>
    </submittedName>
</protein>
<gene>
    <name evidence="2" type="ORF">OLW01_00455</name>
</gene>
<name>A0ABY7ANU0_9ALTE</name>
<dbReference type="RefSeq" id="WP_268074623.1">
    <property type="nucleotide sequence ID" value="NZ_CP109965.1"/>
</dbReference>
<keyword evidence="1" id="KW-0732">Signal</keyword>
<dbReference type="Proteomes" id="UP001163726">
    <property type="component" value="Chromosome"/>
</dbReference>
<evidence type="ECO:0000313" key="3">
    <source>
        <dbReference type="Proteomes" id="UP001163726"/>
    </source>
</evidence>
<dbReference type="PANTHER" id="PTHR36573">
    <property type="entry name" value="INTERMEMBRANE PHOSPHOLIPID TRANSPORT SYSTEM BINDING PROTEIN MLAC"/>
    <property type="match status" value="1"/>
</dbReference>
<evidence type="ECO:0000256" key="1">
    <source>
        <dbReference type="SAM" id="SignalP"/>
    </source>
</evidence>
<evidence type="ECO:0000313" key="2">
    <source>
        <dbReference type="EMBL" id="WAJ70321.1"/>
    </source>
</evidence>
<organism evidence="2 3">
    <name type="scientific">Catenovulum adriaticum</name>
    <dbReference type="NCBI Taxonomy" id="2984846"/>
    <lineage>
        <taxon>Bacteria</taxon>
        <taxon>Pseudomonadati</taxon>
        <taxon>Pseudomonadota</taxon>
        <taxon>Gammaproteobacteria</taxon>
        <taxon>Alteromonadales</taxon>
        <taxon>Alteromonadaceae</taxon>
        <taxon>Catenovulum</taxon>
    </lineage>
</organism>
<dbReference type="PANTHER" id="PTHR36573:SF1">
    <property type="entry name" value="INTERMEMBRANE PHOSPHOLIPID TRANSPORT SYSTEM BINDING PROTEIN MLAC"/>
    <property type="match status" value="1"/>
</dbReference>
<feature type="chain" id="PRO_5046447701" evidence="1">
    <location>
        <begin position="26"/>
        <end position="201"/>
    </location>
</feature>
<sequence length="201" mass="22572">MAFLKKVFLTTGLVFSFVFSTWAQAHPSPSELLSSVGQKLFAQIAELDSDNEQQKRENLKQLVNAQLFPHVDLKFVSFKLLGKHIRTVNRNDVPKFVNAVKANLVSTYANALMAYKGQKVVFAQSSEPTESKYATVKARIIEAGAPEIDLQFKLRKNKQGEWKVYDMVAEGISLLSAKQKEVVRRISDVGLDKVIVQLEKS</sequence>
<dbReference type="InterPro" id="IPR042245">
    <property type="entry name" value="Tgt2/MlaC_sf"/>
</dbReference>
<dbReference type="Pfam" id="PF05494">
    <property type="entry name" value="MlaC"/>
    <property type="match status" value="1"/>
</dbReference>
<keyword evidence="3" id="KW-1185">Reference proteome</keyword>
<reference evidence="2" key="1">
    <citation type="submission" date="2022-10" db="EMBL/GenBank/DDBJ databases">
        <title>Catenovulum adriacola sp. nov. isolated in the Harbour of Susak.</title>
        <authorList>
            <person name="Schoch T."/>
            <person name="Reich S.J."/>
            <person name="Stoeferle S."/>
            <person name="Flaiz M."/>
            <person name="Kazda M."/>
            <person name="Riedel C.U."/>
            <person name="Duerre P."/>
        </authorList>
    </citation>
    <scope>NUCLEOTIDE SEQUENCE</scope>
    <source>
        <strain evidence="2">TS8</strain>
    </source>
</reference>